<keyword evidence="4" id="KW-1185">Reference proteome</keyword>
<dbReference type="Gene3D" id="3.20.20.100">
    <property type="entry name" value="NADP-dependent oxidoreductase domain"/>
    <property type="match status" value="1"/>
</dbReference>
<evidence type="ECO:0000256" key="1">
    <source>
        <dbReference type="ARBA" id="ARBA00023002"/>
    </source>
</evidence>
<dbReference type="GO" id="GO:0016491">
    <property type="term" value="F:oxidoreductase activity"/>
    <property type="evidence" value="ECO:0007669"/>
    <property type="project" value="UniProtKB-KW"/>
</dbReference>
<dbReference type="CDD" id="cd19075">
    <property type="entry name" value="AKR_AKR7A1-5"/>
    <property type="match status" value="1"/>
</dbReference>
<feature type="domain" description="NADP-dependent oxidoreductase" evidence="2">
    <location>
        <begin position="11"/>
        <end position="328"/>
    </location>
</feature>
<evidence type="ECO:0000259" key="2">
    <source>
        <dbReference type="Pfam" id="PF00248"/>
    </source>
</evidence>
<keyword evidence="1" id="KW-0560">Oxidoreductase</keyword>
<gene>
    <name evidence="3" type="ORF">PsYK624_117460</name>
</gene>
<reference evidence="3 4" key="1">
    <citation type="submission" date="2021-08" db="EMBL/GenBank/DDBJ databases">
        <title>Draft Genome Sequence of Phanerochaete sordida strain YK-624.</title>
        <authorList>
            <person name="Mori T."/>
            <person name="Dohra H."/>
            <person name="Suzuki T."/>
            <person name="Kawagishi H."/>
            <person name="Hirai H."/>
        </authorList>
    </citation>
    <scope>NUCLEOTIDE SEQUENCE [LARGE SCALE GENOMIC DNA]</scope>
    <source>
        <strain evidence="3 4">YK-624</strain>
    </source>
</reference>
<evidence type="ECO:0000313" key="4">
    <source>
        <dbReference type="Proteomes" id="UP000703269"/>
    </source>
</evidence>
<dbReference type="InterPro" id="IPR036812">
    <property type="entry name" value="NAD(P)_OxRdtase_dom_sf"/>
</dbReference>
<evidence type="ECO:0000313" key="3">
    <source>
        <dbReference type="EMBL" id="GJE95560.1"/>
    </source>
</evidence>
<dbReference type="OrthoDB" id="2310150at2759"/>
<dbReference type="PANTHER" id="PTHR43364">
    <property type="entry name" value="NADH-SPECIFIC METHYLGLYOXAL REDUCTASE-RELATED"/>
    <property type="match status" value="1"/>
</dbReference>
<dbReference type="PANTHER" id="PTHR43364:SF4">
    <property type="entry name" value="NAD(P)-LINKED OXIDOREDUCTASE SUPERFAMILY PROTEIN"/>
    <property type="match status" value="1"/>
</dbReference>
<dbReference type="Pfam" id="PF00248">
    <property type="entry name" value="Aldo_ket_red"/>
    <property type="match status" value="1"/>
</dbReference>
<name>A0A9P3LHP9_9APHY</name>
<sequence length="340" mass="37991">MAGSEQKSALKIIMGCGNFGAQGAEGARVTSVEDAQAFFDAVQAHGHSELDTATMYTQGTSERFLGETDYRKRGLAIGTKLYPLGTTGPAFPGMPKITHRPEDLRKHLDESLKALKTDSLDIWYLHAPDRTTPYEETMKAVNDLFNESKFKRFGLSNFMSWEVAELVEICKANGYVRPTVYQGLYNAMNRNVEPELFPCLRKYGLSFYGFNPLGGGFFTGRYRAMNDQPEASSRFDPNTFLGKVTRRRYWNEAYFGALDKIEQAAKNHDLTLAEVALRWLSHHSLLKREHGDAVIIGASKVQQVEQNLTDLEKGPLPADVVQALDEAWLSVKGAAGSYFH</sequence>
<comment type="caution">
    <text evidence="3">The sequence shown here is derived from an EMBL/GenBank/DDBJ whole genome shotgun (WGS) entry which is preliminary data.</text>
</comment>
<organism evidence="3 4">
    <name type="scientific">Phanerochaete sordida</name>
    <dbReference type="NCBI Taxonomy" id="48140"/>
    <lineage>
        <taxon>Eukaryota</taxon>
        <taxon>Fungi</taxon>
        <taxon>Dikarya</taxon>
        <taxon>Basidiomycota</taxon>
        <taxon>Agaricomycotina</taxon>
        <taxon>Agaricomycetes</taxon>
        <taxon>Polyporales</taxon>
        <taxon>Phanerochaetaceae</taxon>
        <taxon>Phanerochaete</taxon>
    </lineage>
</organism>
<dbReference type="Proteomes" id="UP000703269">
    <property type="component" value="Unassembled WGS sequence"/>
</dbReference>
<dbReference type="InterPro" id="IPR023210">
    <property type="entry name" value="NADP_OxRdtase_dom"/>
</dbReference>
<protein>
    <submittedName>
        <fullName evidence="3">Aldo/keto reductase</fullName>
    </submittedName>
</protein>
<dbReference type="SUPFAM" id="SSF51430">
    <property type="entry name" value="NAD(P)-linked oxidoreductase"/>
    <property type="match status" value="1"/>
</dbReference>
<dbReference type="EMBL" id="BPQB01000050">
    <property type="protein sequence ID" value="GJE95560.1"/>
    <property type="molecule type" value="Genomic_DNA"/>
</dbReference>
<dbReference type="InterPro" id="IPR050523">
    <property type="entry name" value="AKR_Detox_Biosynth"/>
</dbReference>
<dbReference type="AlphaFoldDB" id="A0A9P3LHP9"/>
<proteinExistence type="predicted"/>
<accession>A0A9P3LHP9</accession>